<reference evidence="1" key="1">
    <citation type="submission" date="2021-05" db="EMBL/GenBank/DDBJ databases">
        <authorList>
            <person name="Pan Q."/>
            <person name="Jouanno E."/>
            <person name="Zahm M."/>
            <person name="Klopp C."/>
            <person name="Cabau C."/>
            <person name="Louis A."/>
            <person name="Berthelot C."/>
            <person name="Parey E."/>
            <person name="Roest Crollius H."/>
            <person name="Montfort J."/>
            <person name="Robinson-Rechavi M."/>
            <person name="Bouchez O."/>
            <person name="Lampietro C."/>
            <person name="Lopez Roques C."/>
            <person name="Donnadieu C."/>
            <person name="Postlethwait J."/>
            <person name="Bobe J."/>
            <person name="Dillon D."/>
            <person name="Chandos A."/>
            <person name="von Hippel F."/>
            <person name="Guiguen Y."/>
        </authorList>
    </citation>
    <scope>NUCLEOTIDE SEQUENCE</scope>
    <source>
        <strain evidence="1">YG-Jan2019</strain>
    </source>
</reference>
<comment type="caution">
    <text evidence="1">The sequence shown here is derived from an EMBL/GenBank/DDBJ whole genome shotgun (WGS) entry which is preliminary data.</text>
</comment>
<name>A0ACC2HGV1_DALPE</name>
<protein>
    <submittedName>
        <fullName evidence="1">Uncharacterized protein</fullName>
    </submittedName>
</protein>
<organism evidence="1 2">
    <name type="scientific">Dallia pectoralis</name>
    <name type="common">Alaska blackfish</name>
    <dbReference type="NCBI Taxonomy" id="75939"/>
    <lineage>
        <taxon>Eukaryota</taxon>
        <taxon>Metazoa</taxon>
        <taxon>Chordata</taxon>
        <taxon>Craniata</taxon>
        <taxon>Vertebrata</taxon>
        <taxon>Euteleostomi</taxon>
        <taxon>Actinopterygii</taxon>
        <taxon>Neopterygii</taxon>
        <taxon>Teleostei</taxon>
        <taxon>Protacanthopterygii</taxon>
        <taxon>Esociformes</taxon>
        <taxon>Umbridae</taxon>
        <taxon>Dallia</taxon>
    </lineage>
</organism>
<dbReference type="EMBL" id="CM055729">
    <property type="protein sequence ID" value="KAJ8015253.1"/>
    <property type="molecule type" value="Genomic_DNA"/>
</dbReference>
<sequence>MVFLVTVKQRHMHMGDLLEGDAVLLEHMTNENNQGSAESKITANLVMNSRSLTVWYLKGLELQLVPRECRACTVLVLGRF</sequence>
<dbReference type="Proteomes" id="UP001157502">
    <property type="component" value="Chromosome 2"/>
</dbReference>
<proteinExistence type="predicted"/>
<gene>
    <name evidence="1" type="ORF">DPEC_G00024210</name>
</gene>
<accession>A0ACC2HGV1</accession>
<evidence type="ECO:0000313" key="2">
    <source>
        <dbReference type="Proteomes" id="UP001157502"/>
    </source>
</evidence>
<evidence type="ECO:0000313" key="1">
    <source>
        <dbReference type="EMBL" id="KAJ8015253.1"/>
    </source>
</evidence>
<keyword evidence="2" id="KW-1185">Reference proteome</keyword>